<reference evidence="1 2" key="1">
    <citation type="submission" date="2019-03" db="EMBL/GenBank/DDBJ databases">
        <title>Genomic Encyclopedia of Archaeal and Bacterial Type Strains, Phase II (KMG-II): from individual species to whole genera.</title>
        <authorList>
            <person name="Goeker M."/>
        </authorList>
    </citation>
    <scope>NUCLEOTIDE SEQUENCE [LARGE SCALE GENOMIC DNA]</scope>
    <source>
        <strain evidence="1 2">DSM 19035</strain>
    </source>
</reference>
<dbReference type="RefSeq" id="WP_133577208.1">
    <property type="nucleotide sequence ID" value="NZ_SNYC01000005.1"/>
</dbReference>
<name>A0A4R6SWV3_9SPHI</name>
<dbReference type="InterPro" id="IPR031009">
    <property type="entry name" value="Tcm_partner"/>
</dbReference>
<keyword evidence="2" id="KW-1185">Reference proteome</keyword>
<dbReference type="OrthoDB" id="7838592at2"/>
<dbReference type="EMBL" id="SNYC01000005">
    <property type="protein sequence ID" value="TDQ08869.1"/>
    <property type="molecule type" value="Genomic_DNA"/>
</dbReference>
<protein>
    <submittedName>
        <fullName evidence="1">Three-Cys-motif partner protein</fullName>
    </submittedName>
</protein>
<dbReference type="Proteomes" id="UP000295620">
    <property type="component" value="Unassembled WGS sequence"/>
</dbReference>
<accession>A0A4R6SWV3</accession>
<dbReference type="AlphaFoldDB" id="A0A4R6SWV3"/>
<evidence type="ECO:0000313" key="1">
    <source>
        <dbReference type="EMBL" id="TDQ08869.1"/>
    </source>
</evidence>
<dbReference type="NCBIfam" id="TIGR04474">
    <property type="entry name" value="tcm_partner"/>
    <property type="match status" value="1"/>
</dbReference>
<organism evidence="1 2">
    <name type="scientific">Pedobacter metabolipauper</name>
    <dbReference type="NCBI Taxonomy" id="425513"/>
    <lineage>
        <taxon>Bacteria</taxon>
        <taxon>Pseudomonadati</taxon>
        <taxon>Bacteroidota</taxon>
        <taxon>Sphingobacteriia</taxon>
        <taxon>Sphingobacteriales</taxon>
        <taxon>Sphingobacteriaceae</taxon>
        <taxon>Pedobacter</taxon>
    </lineage>
</organism>
<proteinExistence type="predicted"/>
<gene>
    <name evidence="1" type="ORF">ATK78_3389</name>
</gene>
<sequence length="281" mass="32310">MQNEFGGIWTETKIEILEKYASAYLYIMNNQNFHLTYFDGFAGSGEIKIGNVKDFKVIEGAAQKVVGIAIPRSFDIYYFVEKDEEKKLLLELALKIKRPTNNVFVVAEDCNDVLKRLASYLRENSFRKALVFLDPFGMNLDWTSIELLKGLGVDLWILSPTGVGANRLLKRDLNISEAWWQRLEKFFGVNREIIKTSIYDEEVVTDLFGPRKVITKSTKANDKLFEIYSKKLMTVFELVSEPYIIVNSNNSLMYHFFCASNNASAIKIANDLVRIHNKKKT</sequence>
<evidence type="ECO:0000313" key="2">
    <source>
        <dbReference type="Proteomes" id="UP000295620"/>
    </source>
</evidence>
<comment type="caution">
    <text evidence="1">The sequence shown here is derived from an EMBL/GenBank/DDBJ whole genome shotgun (WGS) entry which is preliminary data.</text>
</comment>